<evidence type="ECO:0000313" key="3">
    <source>
        <dbReference type="Proteomes" id="UP000016985"/>
    </source>
</evidence>
<dbReference type="AlphaFoldDB" id="U2ZJ60"/>
<protein>
    <recommendedName>
        <fullName evidence="1">Peptidase S8/S53 domain-containing protein</fullName>
    </recommendedName>
</protein>
<feature type="domain" description="Peptidase S8/S53" evidence="1">
    <location>
        <begin position="257"/>
        <end position="539"/>
    </location>
</feature>
<evidence type="ECO:0000259" key="1">
    <source>
        <dbReference type="Pfam" id="PF00082"/>
    </source>
</evidence>
<accession>U2ZJ60</accession>
<dbReference type="Gene3D" id="3.40.50.200">
    <property type="entry name" value="Peptidase S8/S53 domain"/>
    <property type="match status" value="1"/>
</dbReference>
<dbReference type="RefSeq" id="WP_020997919.1">
    <property type="nucleotide sequence ID" value="NZ_BASX01000022.1"/>
</dbReference>
<dbReference type="InterPro" id="IPR034074">
    <property type="entry name" value="Y4bN_pept_dom"/>
</dbReference>
<comment type="caution">
    <text evidence="2">The sequence shown here is derived from an EMBL/GenBank/DDBJ whole genome shotgun (WGS) entry which is preliminary data.</text>
</comment>
<organism evidence="2 3">
    <name type="scientific">Streptococcus constellatus subsp. pharyngis SK1060 = CCUG 46377</name>
    <dbReference type="NCBI Taxonomy" id="1035184"/>
    <lineage>
        <taxon>Bacteria</taxon>
        <taxon>Bacillati</taxon>
        <taxon>Bacillota</taxon>
        <taxon>Bacilli</taxon>
        <taxon>Lactobacillales</taxon>
        <taxon>Streptococcaceae</taxon>
        <taxon>Streptococcus</taxon>
        <taxon>Streptococcus anginosus group</taxon>
    </lineage>
</organism>
<dbReference type="InterPro" id="IPR036852">
    <property type="entry name" value="Peptidase_S8/S53_dom_sf"/>
</dbReference>
<dbReference type="Pfam" id="PF00082">
    <property type="entry name" value="Peptidase_S8"/>
    <property type="match status" value="1"/>
</dbReference>
<dbReference type="GO" id="GO:0006508">
    <property type="term" value="P:proteolysis"/>
    <property type="evidence" value="ECO:0007669"/>
    <property type="project" value="InterPro"/>
</dbReference>
<keyword evidence="3" id="KW-1185">Reference proteome</keyword>
<dbReference type="InterPro" id="IPR000209">
    <property type="entry name" value="Peptidase_S8/S53_dom"/>
</dbReference>
<name>U2ZJ60_STRCV</name>
<dbReference type="Proteomes" id="UP000016985">
    <property type="component" value="Unassembled WGS sequence"/>
</dbReference>
<gene>
    <name evidence="2" type="ORF">ANG5_1907</name>
</gene>
<proteinExistence type="predicted"/>
<sequence>MSENNLPIKLVLPKTTDIVPNAGGGQLKFFGEVTPQLKREITDKFENLLSFYSDVFNENESIPAVGKITVKPEAIAKSHKPSDLCRNCPIIGSEELNEIYIKVNRKNIQETIEMVKNPPSQRFQANMTAIVDIQPIKPEEKISPTLHSIVQEDFNSIKKVIKLKVFDFDDDFDNAQIWDYVIRKLCSLHFEDKYEIISYGDQLKFLKIEVTSYDDIIKLASINGVKTVGFFQEYSLPQNDFSVTAIQTLLDSEYRDSDVTIGIIDGGISDDNPFLRPYIVAREEYVNKVYQNPQHATFIASTIQYGNVLNSISAPVAYRFKFVDIVAVPNSDEDFGLTDSITEDDLMEIIEEVMEKYSSTTKIWNLSLGIENKPCDGSMSDLGVFLDYIQDTYHVQVFVSSGNVNSLPLRNWPPQEGIGEHDRLISPADSVRAITVGSVALFDSADSIVKFNEPSPFSRRGPGANYIVKPDVVDYGGNYSTSYKIDGLGVKGLNSSGKIVEGNGTSYSTPRSLQKYASIYEEMIEPDLLLAKAMLIHSARMNSRELLDEHPDNIKYYGFGIPSADTQDILQCSKDCVTLVFKQKISQGSHLEMYDFPYPKSLIKNNKYIGEIGMTLAYLPPLDQKYGREYCRTNIDVSFGTYSYIDSGKIDYKGQVPLESKWDEKFESARVEHGFKWSPIKSYYRKLNRGIKLADGWKLRVDLTPRNGLYVPSQEFVLIITVKDSNGNDIYSEITSALRERGYITNNIETKFQVRQRQ</sequence>
<evidence type="ECO:0000313" key="2">
    <source>
        <dbReference type="EMBL" id="GAD45379.1"/>
    </source>
</evidence>
<dbReference type="EMBL" id="BASX01000022">
    <property type="protein sequence ID" value="GAD45379.1"/>
    <property type="molecule type" value="Genomic_DNA"/>
</dbReference>
<dbReference type="GO" id="GO:0004252">
    <property type="term" value="F:serine-type endopeptidase activity"/>
    <property type="evidence" value="ECO:0007669"/>
    <property type="project" value="InterPro"/>
</dbReference>
<dbReference type="CDD" id="cd04847">
    <property type="entry name" value="Peptidases_S8_Subtilisin_like_2"/>
    <property type="match status" value="1"/>
</dbReference>
<reference evidence="2 3" key="1">
    <citation type="submission" date="2013-09" db="EMBL/GenBank/DDBJ databases">
        <title>Genome Sequences of seven clinical isolates and type strains of anginosus group streptococci.</title>
        <authorList>
            <person name="Maruyama F."/>
            <person name="Sakurai A."/>
            <person name="Ogura Y."/>
            <person name="Homma H."/>
            <person name="Takahashi N."/>
            <person name="Ohtsubo Y."/>
            <person name="Hoshino T."/>
            <person name="Okahashi N."/>
            <person name="Nakagawa I."/>
            <person name="Kimura S."/>
            <person name="Fujiwara T."/>
            <person name="Hayashi T."/>
            <person name="Shintani S."/>
        </authorList>
    </citation>
    <scope>NUCLEOTIDE SEQUENCE [LARGE SCALE GENOMIC DNA]</scope>
    <source>
        <strain evidence="3">CCUG46377</strain>
    </source>
</reference>
<dbReference type="SUPFAM" id="SSF52743">
    <property type="entry name" value="Subtilisin-like"/>
    <property type="match status" value="1"/>
</dbReference>